<dbReference type="Pfam" id="PF00535">
    <property type="entry name" value="Glycos_transf_2"/>
    <property type="match status" value="1"/>
</dbReference>
<dbReference type="SUPFAM" id="SSF56784">
    <property type="entry name" value="HAD-like"/>
    <property type="match status" value="1"/>
</dbReference>
<feature type="domain" description="Glycosyltransferase 2-like" evidence="9">
    <location>
        <begin position="11"/>
        <end position="113"/>
    </location>
</feature>
<evidence type="ECO:0000256" key="2">
    <source>
        <dbReference type="ARBA" id="ARBA00005628"/>
    </source>
</evidence>
<dbReference type="EMBL" id="BAABHF010000065">
    <property type="protein sequence ID" value="GAA4519966.1"/>
    <property type="molecule type" value="Genomic_DNA"/>
</dbReference>
<evidence type="ECO:0000313" key="11">
    <source>
        <dbReference type="Proteomes" id="UP001500503"/>
    </source>
</evidence>
<proteinExistence type="inferred from homology"/>
<dbReference type="NCBIfam" id="TIGR01509">
    <property type="entry name" value="HAD-SF-IA-v3"/>
    <property type="match status" value="1"/>
</dbReference>
<comment type="caution">
    <text evidence="10">The sequence shown here is derived from an EMBL/GenBank/DDBJ whole genome shotgun (WGS) entry which is preliminary data.</text>
</comment>
<dbReference type="PANTHER" id="PTHR42891:SF1">
    <property type="entry name" value="D-GLYCERO-BETA-D-MANNO-HEPTOSE-1,7-BISPHOSPHATE 7-PHOSPHATASE"/>
    <property type="match status" value="1"/>
</dbReference>
<evidence type="ECO:0000256" key="4">
    <source>
        <dbReference type="ARBA" id="ARBA00022723"/>
    </source>
</evidence>
<dbReference type="InterPro" id="IPR006549">
    <property type="entry name" value="HAD-SF_hydro_IIIA"/>
</dbReference>
<keyword evidence="4" id="KW-0479">Metal-binding</keyword>
<comment type="similarity">
    <text evidence="2">Belongs to the GmhB family.</text>
</comment>
<name>A0ABP8R7K8_9ACTN</name>
<protein>
    <recommendedName>
        <fullName evidence="7">D,D-heptose 1,7-bisphosphate phosphatase</fullName>
    </recommendedName>
</protein>
<dbReference type="NCBIfam" id="TIGR01656">
    <property type="entry name" value="Histidinol-ppas"/>
    <property type="match status" value="1"/>
</dbReference>
<keyword evidence="11" id="KW-1185">Reference proteome</keyword>
<dbReference type="SUPFAM" id="SSF53448">
    <property type="entry name" value="Nucleotide-diphospho-sugar transferases"/>
    <property type="match status" value="1"/>
</dbReference>
<evidence type="ECO:0000256" key="6">
    <source>
        <dbReference type="ARBA" id="ARBA00023277"/>
    </source>
</evidence>
<evidence type="ECO:0000256" key="1">
    <source>
        <dbReference type="ARBA" id="ARBA00004496"/>
    </source>
</evidence>
<organism evidence="10 11">
    <name type="scientific">Actinoallomurus oryzae</name>
    <dbReference type="NCBI Taxonomy" id="502180"/>
    <lineage>
        <taxon>Bacteria</taxon>
        <taxon>Bacillati</taxon>
        <taxon>Actinomycetota</taxon>
        <taxon>Actinomycetes</taxon>
        <taxon>Streptosporangiales</taxon>
        <taxon>Thermomonosporaceae</taxon>
        <taxon>Actinoallomurus</taxon>
    </lineage>
</organism>
<dbReference type="Gene3D" id="3.40.50.1000">
    <property type="entry name" value="HAD superfamily/HAD-like"/>
    <property type="match status" value="1"/>
</dbReference>
<gene>
    <name evidence="10" type="ORF">GCM10023191_096180</name>
</gene>
<dbReference type="PANTHER" id="PTHR42891">
    <property type="entry name" value="D-GLYCERO-BETA-D-MANNO-HEPTOSE-1,7-BISPHOSPHATE 7-PHOSPHATASE"/>
    <property type="match status" value="1"/>
</dbReference>
<keyword evidence="3" id="KW-0963">Cytoplasm</keyword>
<feature type="region of interest" description="Disordered" evidence="8">
    <location>
        <begin position="105"/>
        <end position="128"/>
    </location>
</feature>
<dbReference type="Gene3D" id="3.90.550.10">
    <property type="entry name" value="Spore Coat Polysaccharide Biosynthesis Protein SpsA, Chain A"/>
    <property type="match status" value="1"/>
</dbReference>
<dbReference type="Proteomes" id="UP001500503">
    <property type="component" value="Unassembled WGS sequence"/>
</dbReference>
<evidence type="ECO:0000256" key="3">
    <source>
        <dbReference type="ARBA" id="ARBA00022490"/>
    </source>
</evidence>
<dbReference type="InterPro" id="IPR036412">
    <property type="entry name" value="HAD-like_sf"/>
</dbReference>
<keyword evidence="5 10" id="KW-0378">Hydrolase</keyword>
<evidence type="ECO:0000259" key="9">
    <source>
        <dbReference type="Pfam" id="PF00535"/>
    </source>
</evidence>
<dbReference type="RefSeq" id="WP_345475346.1">
    <property type="nucleotide sequence ID" value="NZ_BAABHF010000065.1"/>
</dbReference>
<dbReference type="NCBIfam" id="TIGR01549">
    <property type="entry name" value="HAD-SF-IA-v1"/>
    <property type="match status" value="1"/>
</dbReference>
<evidence type="ECO:0000256" key="5">
    <source>
        <dbReference type="ARBA" id="ARBA00022801"/>
    </source>
</evidence>
<dbReference type="InterPro" id="IPR006439">
    <property type="entry name" value="HAD-SF_hydro_IA"/>
</dbReference>
<reference evidence="11" key="1">
    <citation type="journal article" date="2019" name="Int. J. Syst. Evol. Microbiol.">
        <title>The Global Catalogue of Microorganisms (GCM) 10K type strain sequencing project: providing services to taxonomists for standard genome sequencing and annotation.</title>
        <authorList>
            <consortium name="The Broad Institute Genomics Platform"/>
            <consortium name="The Broad Institute Genome Sequencing Center for Infectious Disease"/>
            <person name="Wu L."/>
            <person name="Ma J."/>
        </authorList>
    </citation>
    <scope>NUCLEOTIDE SEQUENCE [LARGE SCALE GENOMIC DNA]</scope>
    <source>
        <strain evidence="11">JCM 17933</strain>
    </source>
</reference>
<dbReference type="InterPro" id="IPR029044">
    <property type="entry name" value="Nucleotide-diphossugar_trans"/>
</dbReference>
<dbReference type="GO" id="GO:0016787">
    <property type="term" value="F:hydrolase activity"/>
    <property type="evidence" value="ECO:0007669"/>
    <property type="project" value="UniProtKB-KW"/>
</dbReference>
<evidence type="ECO:0000256" key="8">
    <source>
        <dbReference type="SAM" id="MobiDB-lite"/>
    </source>
</evidence>
<dbReference type="Pfam" id="PF13242">
    <property type="entry name" value="Hydrolase_like"/>
    <property type="match status" value="1"/>
</dbReference>
<comment type="subcellular location">
    <subcellularLocation>
        <location evidence="1">Cytoplasm</location>
    </subcellularLocation>
</comment>
<dbReference type="NCBIfam" id="TIGR01662">
    <property type="entry name" value="HAD-SF-IIIA"/>
    <property type="match status" value="1"/>
</dbReference>
<dbReference type="InterPro" id="IPR001173">
    <property type="entry name" value="Glyco_trans_2-like"/>
</dbReference>
<accession>A0ABP8R7K8</accession>
<dbReference type="InterPro" id="IPR004446">
    <property type="entry name" value="Heptose_bisP_phosphatase"/>
</dbReference>
<evidence type="ECO:0000256" key="7">
    <source>
        <dbReference type="ARBA" id="ARBA00031828"/>
    </source>
</evidence>
<keyword evidence="6" id="KW-0119">Carbohydrate metabolism</keyword>
<evidence type="ECO:0000313" key="10">
    <source>
        <dbReference type="EMBL" id="GAA4519966.1"/>
    </source>
</evidence>
<dbReference type="InterPro" id="IPR006543">
    <property type="entry name" value="Histidinol-phos"/>
</dbReference>
<sequence>MSQHADLRYAVVIPTIGRACLADCLRALERSRGPEPDEIVVVDDRPGGGPPLDVPGTVVRSGGRGPAAARNTGWRITTAPWVAFLDDDVRVTETWREDLRRDLENASPETGGIQGRITVPLPDGRRPTDWERGTAGLADAWWITADMAYRRDALVETGGFDERFPRAFREDADMALRTMDAGWVLTRGERRTVHPVRSASRWASVHAQAGNADDALMRAVHGPGWHSRARADPGRRGRHLAITAAGALAAGLAVTGRRRTGALAGAAALAGIAEFAAARVRPGPRTPDEILTMAATSALIPPTATWHWLRGLATTRGERSWPGPAKAVLFDRDGTLICDVPYNGDPEKVEPVPDAASAVRLARDAGVRVGVVSNQSGVTRGLITEDDVQRVNKRVDELLGPFDTWQVCPHDGGCACRKPAPGLVFQAAAALGVRPDECVVIGDIGSDIAAARAAGARSVLVPTAETLEAECLGARVAGSLTEAVRFAIGERR</sequence>
<dbReference type="InterPro" id="IPR023214">
    <property type="entry name" value="HAD_sf"/>
</dbReference>